<comment type="caution">
    <text evidence="1">The sequence shown here is derived from an EMBL/GenBank/DDBJ whole genome shotgun (WGS) entry which is preliminary data.</text>
</comment>
<dbReference type="EMBL" id="CM011676">
    <property type="protein sequence ID" value="TMS21100.1"/>
    <property type="molecule type" value="Genomic_DNA"/>
</dbReference>
<proteinExistence type="predicted"/>
<evidence type="ECO:0000313" key="2">
    <source>
        <dbReference type="Proteomes" id="UP000793456"/>
    </source>
</evidence>
<sequence length="663" mass="74992">MNREVTMWFSKRLPTFINVPKDHNHIAYYHSVRVFAGQDPAGVWVGWVTPDYHYYSNNFNLSKNRTVTVTLGDERGRVHESVRRSNCYMVWGGDVTNAAHASSRSNVDLEIGCVIDLATGLLTFTVNGKEISTSYQVEPNTKLFPAVFVRPTSPNLFQFELAKIKNAMPLSSAIFKSEHKNPVPQCPPRLDVQTISAVLWSRMPNTFLKVETARVNERHGWVVQCVEPLQMLAVHIPEENRCVDIMELSEQKDMRKFHYHTLKLYCALCALGNTRVAHALCSHLDQSQLLYTIDNQYLSGMLREGFYNVLISTHLETAKEARLMMKDEFIIPVTAETRSIRLFSDASKKHLPPGVGLSTSLKPRLNFAPPCFISTKREQHLYSPQIPLDALKEKSISMLTEAVQGGGHHIRDPVGGGVEYQFVPILKLISTLLTMGVLGSEDVHQILLLIDPNVFRETREDGATGATDKEGLTGTEEKAVEAGEEEAAKEAKQPLKGLLEKRLPEPVKRQMCELLHYFCDCELKHRIEAIVSFSDNFVSKLQFNQKFRYNELMLALNMSAAVTAKKTKEFRSPPQEQINMLLTFSMGEDCPCPTDIQEELYDFHNQLQLHCGIPMEEDEDEQATSIKGRLLMLVNKIKGQSHKAEEPTEKEQAAPCEEVNVFL</sequence>
<reference evidence="1" key="1">
    <citation type="submission" date="2018-11" db="EMBL/GenBank/DDBJ databases">
        <title>The sequence and de novo assembly of Larimichthys crocea genome using PacBio and Hi-C technologies.</title>
        <authorList>
            <person name="Xu P."/>
            <person name="Chen B."/>
            <person name="Zhou Z."/>
            <person name="Ke Q."/>
            <person name="Wu Y."/>
            <person name="Bai H."/>
            <person name="Pu F."/>
        </authorList>
    </citation>
    <scope>NUCLEOTIDE SEQUENCE</scope>
    <source>
        <tissue evidence="1">Muscle</tissue>
    </source>
</reference>
<keyword evidence="2" id="KW-1185">Reference proteome</keyword>
<name>A0ACD3RP38_LARCR</name>
<evidence type="ECO:0000313" key="1">
    <source>
        <dbReference type="EMBL" id="TMS21100.1"/>
    </source>
</evidence>
<dbReference type="Proteomes" id="UP000793456">
    <property type="component" value="Chromosome III"/>
</dbReference>
<accession>A0ACD3RP38</accession>
<organism evidence="1 2">
    <name type="scientific">Larimichthys crocea</name>
    <name type="common">Large yellow croaker</name>
    <name type="synonym">Pseudosciaena crocea</name>
    <dbReference type="NCBI Taxonomy" id="215358"/>
    <lineage>
        <taxon>Eukaryota</taxon>
        <taxon>Metazoa</taxon>
        <taxon>Chordata</taxon>
        <taxon>Craniata</taxon>
        <taxon>Vertebrata</taxon>
        <taxon>Euteleostomi</taxon>
        <taxon>Actinopterygii</taxon>
        <taxon>Neopterygii</taxon>
        <taxon>Teleostei</taxon>
        <taxon>Neoteleostei</taxon>
        <taxon>Acanthomorphata</taxon>
        <taxon>Eupercaria</taxon>
        <taxon>Sciaenidae</taxon>
        <taxon>Larimichthys</taxon>
    </lineage>
</organism>
<gene>
    <name evidence="1" type="ORF">E3U43_015073</name>
</gene>
<protein>
    <submittedName>
        <fullName evidence="1">Uncharacterized protein</fullName>
    </submittedName>
</protein>